<organism evidence="4">
    <name type="scientific">candidate division WOR-3 bacterium</name>
    <dbReference type="NCBI Taxonomy" id="2052148"/>
    <lineage>
        <taxon>Bacteria</taxon>
        <taxon>Bacteria division WOR-3</taxon>
    </lineage>
</organism>
<keyword evidence="1" id="KW-0285">Flavoprotein</keyword>
<evidence type="ECO:0000259" key="3">
    <source>
        <dbReference type="Pfam" id="PF00890"/>
    </source>
</evidence>
<sequence>MDRYDLVIVGAGPAGSSAALTASAGGLKTLIVEKQREVGRNILCAEGVSSNFLNQVKPKKGVATIIYRAGLIFENGESIFIEKEDGIGAVLERKIFDRHIFERAVEQGAEPLVGTSM</sequence>
<protein>
    <submittedName>
        <fullName evidence="4">NAD(P)/FAD-dependent oxidoreductase</fullName>
    </submittedName>
</protein>
<evidence type="ECO:0000313" key="4">
    <source>
        <dbReference type="EMBL" id="HHF53091.1"/>
    </source>
</evidence>
<dbReference type="Gene3D" id="3.30.9.10">
    <property type="entry name" value="D-Amino Acid Oxidase, subunit A, domain 2"/>
    <property type="match status" value="1"/>
</dbReference>
<dbReference type="Pfam" id="PF00890">
    <property type="entry name" value="FAD_binding_2"/>
    <property type="match status" value="1"/>
</dbReference>
<comment type="caution">
    <text evidence="4">The sequence shown here is derived from an EMBL/GenBank/DDBJ whole genome shotgun (WGS) entry which is preliminary data.</text>
</comment>
<evidence type="ECO:0000256" key="1">
    <source>
        <dbReference type="ARBA" id="ARBA00022630"/>
    </source>
</evidence>
<keyword evidence="2" id="KW-0560">Oxidoreductase</keyword>
<evidence type="ECO:0000256" key="2">
    <source>
        <dbReference type="ARBA" id="ARBA00023002"/>
    </source>
</evidence>
<feature type="non-terminal residue" evidence="4">
    <location>
        <position position="117"/>
    </location>
</feature>
<dbReference type="GO" id="GO:0016491">
    <property type="term" value="F:oxidoreductase activity"/>
    <property type="evidence" value="ECO:0007669"/>
    <property type="project" value="UniProtKB-KW"/>
</dbReference>
<dbReference type="EMBL" id="DRTX01000102">
    <property type="protein sequence ID" value="HHF53091.1"/>
    <property type="molecule type" value="Genomic_DNA"/>
</dbReference>
<dbReference type="AlphaFoldDB" id="A0A7V5HPX3"/>
<gene>
    <name evidence="4" type="ORF">ENL43_01850</name>
</gene>
<dbReference type="PANTHER" id="PTHR42685:SF22">
    <property type="entry name" value="CONDITIONED MEDIUM FACTOR RECEPTOR 1"/>
    <property type="match status" value="1"/>
</dbReference>
<dbReference type="InterPro" id="IPR050407">
    <property type="entry name" value="Geranylgeranyl_reductase"/>
</dbReference>
<dbReference type="Gene3D" id="3.50.50.60">
    <property type="entry name" value="FAD/NAD(P)-binding domain"/>
    <property type="match status" value="1"/>
</dbReference>
<dbReference type="SUPFAM" id="SSF51905">
    <property type="entry name" value="FAD/NAD(P)-binding domain"/>
    <property type="match status" value="1"/>
</dbReference>
<dbReference type="PANTHER" id="PTHR42685">
    <property type="entry name" value="GERANYLGERANYL DIPHOSPHATE REDUCTASE"/>
    <property type="match status" value="1"/>
</dbReference>
<dbReference type="InterPro" id="IPR036188">
    <property type="entry name" value="FAD/NAD-bd_sf"/>
</dbReference>
<reference evidence="4" key="1">
    <citation type="journal article" date="2020" name="mSystems">
        <title>Genome- and Community-Level Interaction Insights into Carbon Utilization and Element Cycling Functions of Hydrothermarchaeota in Hydrothermal Sediment.</title>
        <authorList>
            <person name="Zhou Z."/>
            <person name="Liu Y."/>
            <person name="Xu W."/>
            <person name="Pan J."/>
            <person name="Luo Z.H."/>
            <person name="Li M."/>
        </authorList>
    </citation>
    <scope>NUCLEOTIDE SEQUENCE [LARGE SCALE GENOMIC DNA]</scope>
    <source>
        <strain evidence="4">HyVt-96</strain>
    </source>
</reference>
<accession>A0A7V5HPX3</accession>
<name>A0A7V5HPX3_UNCW3</name>
<feature type="domain" description="FAD-dependent oxidoreductase 2 FAD-binding" evidence="3">
    <location>
        <begin position="5"/>
        <end position="53"/>
    </location>
</feature>
<proteinExistence type="predicted"/>
<dbReference type="Proteomes" id="UP000886050">
    <property type="component" value="Unassembled WGS sequence"/>
</dbReference>
<dbReference type="InterPro" id="IPR003953">
    <property type="entry name" value="FAD-dep_OxRdtase_2_FAD-bd"/>
</dbReference>